<keyword evidence="7" id="KW-0346">Stress response</keyword>
<accession>E1YI46</accession>
<evidence type="ECO:0000256" key="2">
    <source>
        <dbReference type="ARBA" id="ARBA00022649"/>
    </source>
</evidence>
<protein>
    <recommendedName>
        <fullName evidence="9">YcfA family protein</fullName>
    </recommendedName>
</protein>
<dbReference type="Pfam" id="PF07927">
    <property type="entry name" value="HicA_toxin"/>
    <property type="match status" value="1"/>
</dbReference>
<gene>
    <name evidence="8" type="ORF">N47_D31240</name>
</gene>
<dbReference type="EMBL" id="FR695874">
    <property type="protein sequence ID" value="CBX30315.1"/>
    <property type="molecule type" value="Genomic_DNA"/>
</dbReference>
<keyword evidence="4" id="KW-0255">Endonuclease</keyword>
<evidence type="ECO:0000256" key="4">
    <source>
        <dbReference type="ARBA" id="ARBA00022759"/>
    </source>
</evidence>
<evidence type="ECO:0000256" key="1">
    <source>
        <dbReference type="ARBA" id="ARBA00006620"/>
    </source>
</evidence>
<evidence type="ECO:0000256" key="6">
    <source>
        <dbReference type="ARBA" id="ARBA00022884"/>
    </source>
</evidence>
<dbReference type="GO" id="GO:0003729">
    <property type="term" value="F:mRNA binding"/>
    <property type="evidence" value="ECO:0007669"/>
    <property type="project" value="InterPro"/>
</dbReference>
<evidence type="ECO:0000313" key="8">
    <source>
        <dbReference type="EMBL" id="CBX30315.1"/>
    </source>
</evidence>
<dbReference type="GO" id="GO:0016787">
    <property type="term" value="F:hydrolase activity"/>
    <property type="evidence" value="ECO:0007669"/>
    <property type="project" value="UniProtKB-KW"/>
</dbReference>
<dbReference type="AlphaFoldDB" id="E1YI46"/>
<comment type="similarity">
    <text evidence="1">Belongs to the HicA mRNA interferase family.</text>
</comment>
<reference evidence="8" key="1">
    <citation type="journal article" date="2011" name="Environ. Microbiol.">
        <title>Genomic insights into the metabolic potential of the polycyclic aromatic hydrocarbon degrading sulfate-reducing Deltaproteobacterium N47.</title>
        <authorList>
            <person name="Bergmann F."/>
            <person name="Selesi D."/>
            <person name="Weinmaier T."/>
            <person name="Tischler P."/>
            <person name="Rattei T."/>
            <person name="Meckenstock R.U."/>
        </authorList>
    </citation>
    <scope>NUCLEOTIDE SEQUENCE</scope>
</reference>
<organism evidence="8">
    <name type="scientific">uncultured Desulfobacterium sp</name>
    <dbReference type="NCBI Taxonomy" id="201089"/>
    <lineage>
        <taxon>Bacteria</taxon>
        <taxon>Pseudomonadati</taxon>
        <taxon>Thermodesulfobacteriota</taxon>
        <taxon>Desulfobacteria</taxon>
        <taxon>Desulfobacterales</taxon>
        <taxon>Desulfobacteriaceae</taxon>
        <taxon>Desulfobacterium</taxon>
        <taxon>environmental samples</taxon>
    </lineage>
</organism>
<evidence type="ECO:0000256" key="5">
    <source>
        <dbReference type="ARBA" id="ARBA00022801"/>
    </source>
</evidence>
<dbReference type="InterPro" id="IPR038570">
    <property type="entry name" value="HicA_sf"/>
</dbReference>
<keyword evidence="2" id="KW-1277">Toxin-antitoxin system</keyword>
<name>E1YI46_9BACT</name>
<keyword evidence="3" id="KW-0540">Nuclease</keyword>
<dbReference type="GO" id="GO:0004519">
    <property type="term" value="F:endonuclease activity"/>
    <property type="evidence" value="ECO:0007669"/>
    <property type="project" value="UniProtKB-KW"/>
</dbReference>
<evidence type="ECO:0000256" key="7">
    <source>
        <dbReference type="ARBA" id="ARBA00023016"/>
    </source>
</evidence>
<dbReference type="InterPro" id="IPR012933">
    <property type="entry name" value="HicA_mRNA_interferase"/>
</dbReference>
<sequence length="77" mass="9144">MKRKDVIRYLEDNGCEFLREGANHTVYVNRHEKKVSTVPRHREIDECLVIKICKDLEYQSHDKITQANPFYKPAVLL</sequence>
<keyword evidence="5" id="KW-0378">Hydrolase</keyword>
<dbReference type="SUPFAM" id="SSF54786">
    <property type="entry name" value="YcfA/nrd intein domain"/>
    <property type="match status" value="1"/>
</dbReference>
<proteinExistence type="inferred from homology"/>
<dbReference type="Gene3D" id="3.30.920.30">
    <property type="entry name" value="Hypothetical protein"/>
    <property type="match status" value="1"/>
</dbReference>
<keyword evidence="6" id="KW-0694">RNA-binding</keyword>
<evidence type="ECO:0000256" key="3">
    <source>
        <dbReference type="ARBA" id="ARBA00022722"/>
    </source>
</evidence>
<evidence type="ECO:0008006" key="9">
    <source>
        <dbReference type="Google" id="ProtNLM"/>
    </source>
</evidence>